<gene>
    <name evidence="1" type="primary">ORF10046</name>
</gene>
<reference evidence="1" key="1">
    <citation type="submission" date="2014-12" db="EMBL/GenBank/DDBJ databases">
        <title>Insight into the proteome of Arion vulgaris.</title>
        <authorList>
            <person name="Aradska J."/>
            <person name="Bulat T."/>
            <person name="Smidak R."/>
            <person name="Sarate P."/>
            <person name="Gangsoo J."/>
            <person name="Sialana F."/>
            <person name="Bilban M."/>
            <person name="Lubec G."/>
        </authorList>
    </citation>
    <scope>NUCLEOTIDE SEQUENCE</scope>
    <source>
        <tissue evidence="1">Skin</tissue>
    </source>
</reference>
<protein>
    <submittedName>
        <fullName evidence="1">Uncharacterized protein</fullName>
    </submittedName>
</protein>
<organism evidence="1">
    <name type="scientific">Arion vulgaris</name>
    <dbReference type="NCBI Taxonomy" id="1028688"/>
    <lineage>
        <taxon>Eukaryota</taxon>
        <taxon>Metazoa</taxon>
        <taxon>Spiralia</taxon>
        <taxon>Lophotrochozoa</taxon>
        <taxon>Mollusca</taxon>
        <taxon>Gastropoda</taxon>
        <taxon>Heterobranchia</taxon>
        <taxon>Euthyneura</taxon>
        <taxon>Panpulmonata</taxon>
        <taxon>Eupulmonata</taxon>
        <taxon>Stylommatophora</taxon>
        <taxon>Helicina</taxon>
        <taxon>Arionoidea</taxon>
        <taxon>Arionidae</taxon>
        <taxon>Arion</taxon>
    </lineage>
</organism>
<dbReference type="EMBL" id="HACG01003303">
    <property type="protein sequence ID" value="CEK50168.1"/>
    <property type="molecule type" value="Transcribed_RNA"/>
</dbReference>
<dbReference type="AlphaFoldDB" id="A0A0B6Y215"/>
<accession>A0A0B6Y215</accession>
<feature type="non-terminal residue" evidence="1">
    <location>
        <position position="1"/>
    </location>
</feature>
<name>A0A0B6Y215_9EUPU</name>
<sequence length="80" mass="9553">RPMKRESYVVNCTVAKPLPDPPVVYMETKEPFFYNTIPRKPLSFSVDREWMSEVLVAKRLDLQKRESGIKYNYKNFAFVY</sequence>
<evidence type="ECO:0000313" key="1">
    <source>
        <dbReference type="EMBL" id="CEK50168.1"/>
    </source>
</evidence>
<proteinExistence type="predicted"/>